<gene>
    <name evidence="1" type="ORF">DCF19_18115</name>
</gene>
<sequence>MPDSPIFAAGYFASNQNLKSRDGIAPRLLFSSNSHYKNRFFESKPKASYQKTDFVVFCTIGAENNKIGFIMRITSFWVLDPNQASDSYIKYKTRSIYEYPHWQWL</sequence>
<name>A0A2W4W0K3_9CYAN</name>
<proteinExistence type="predicted"/>
<dbReference type="AlphaFoldDB" id="A0A2W4W0K3"/>
<evidence type="ECO:0000313" key="1">
    <source>
        <dbReference type="EMBL" id="PZO37780.1"/>
    </source>
</evidence>
<accession>A0A2W4W0K3</accession>
<organism evidence="1 2">
    <name type="scientific">Pseudanabaena frigida</name>
    <dbReference type="NCBI Taxonomy" id="945775"/>
    <lineage>
        <taxon>Bacteria</taxon>
        <taxon>Bacillati</taxon>
        <taxon>Cyanobacteriota</taxon>
        <taxon>Cyanophyceae</taxon>
        <taxon>Pseudanabaenales</taxon>
        <taxon>Pseudanabaenaceae</taxon>
        <taxon>Pseudanabaena</taxon>
    </lineage>
</organism>
<comment type="caution">
    <text evidence="1">The sequence shown here is derived from an EMBL/GenBank/DDBJ whole genome shotgun (WGS) entry which is preliminary data.</text>
</comment>
<protein>
    <submittedName>
        <fullName evidence="1">Uncharacterized protein</fullName>
    </submittedName>
</protein>
<dbReference type="EMBL" id="QBML01000028">
    <property type="protein sequence ID" value="PZO37780.1"/>
    <property type="molecule type" value="Genomic_DNA"/>
</dbReference>
<evidence type="ECO:0000313" key="2">
    <source>
        <dbReference type="Proteomes" id="UP000249467"/>
    </source>
</evidence>
<reference evidence="1 2" key="2">
    <citation type="submission" date="2018-06" db="EMBL/GenBank/DDBJ databases">
        <title>Metagenomic assembly of (sub)arctic Cyanobacteria and their associated microbiome from non-axenic cultures.</title>
        <authorList>
            <person name="Baurain D."/>
        </authorList>
    </citation>
    <scope>NUCLEOTIDE SEQUENCE [LARGE SCALE GENOMIC DNA]</scope>
    <source>
        <strain evidence="1">ULC066bin1</strain>
    </source>
</reference>
<dbReference type="Proteomes" id="UP000249467">
    <property type="component" value="Unassembled WGS sequence"/>
</dbReference>
<reference evidence="1 2" key="1">
    <citation type="submission" date="2018-04" db="EMBL/GenBank/DDBJ databases">
        <authorList>
            <person name="Go L.Y."/>
            <person name="Mitchell J.A."/>
        </authorList>
    </citation>
    <scope>NUCLEOTIDE SEQUENCE [LARGE SCALE GENOMIC DNA]</scope>
    <source>
        <strain evidence="1">ULC066bin1</strain>
    </source>
</reference>